<dbReference type="AlphaFoldDB" id="S9PG10"/>
<organism evidence="2 3">
    <name type="scientific">Cystobacter fuscus (strain ATCC 25194 / DSM 2262 / NBRC 100088 / M29)</name>
    <dbReference type="NCBI Taxonomy" id="1242864"/>
    <lineage>
        <taxon>Bacteria</taxon>
        <taxon>Pseudomonadati</taxon>
        <taxon>Myxococcota</taxon>
        <taxon>Myxococcia</taxon>
        <taxon>Myxococcales</taxon>
        <taxon>Cystobacterineae</taxon>
        <taxon>Archangiaceae</taxon>
        <taxon>Cystobacter</taxon>
    </lineage>
</organism>
<dbReference type="EMBL" id="ANAH02000005">
    <property type="protein sequence ID" value="EPX63320.1"/>
    <property type="molecule type" value="Genomic_DNA"/>
</dbReference>
<name>S9PG10_CYSF2</name>
<gene>
    <name evidence="2" type="ORF">D187_005726</name>
</gene>
<keyword evidence="3" id="KW-1185">Reference proteome</keyword>
<sequence>MPGVDRDGLLARPADAPGTDESRGRRRAEILEELSPRQVHGVPHKARHITPGPGNTARVRVSKVSGLSAQ</sequence>
<feature type="compositionally biased region" description="Basic and acidic residues" evidence="1">
    <location>
        <begin position="20"/>
        <end position="30"/>
    </location>
</feature>
<evidence type="ECO:0000313" key="2">
    <source>
        <dbReference type="EMBL" id="EPX63320.1"/>
    </source>
</evidence>
<dbReference type="Proteomes" id="UP000011682">
    <property type="component" value="Unassembled WGS sequence"/>
</dbReference>
<evidence type="ECO:0000313" key="3">
    <source>
        <dbReference type="Proteomes" id="UP000011682"/>
    </source>
</evidence>
<evidence type="ECO:0000256" key="1">
    <source>
        <dbReference type="SAM" id="MobiDB-lite"/>
    </source>
</evidence>
<reference evidence="2" key="1">
    <citation type="submission" date="2013-05" db="EMBL/GenBank/DDBJ databases">
        <title>Genome assembly of Cystobacter fuscus DSM 2262.</title>
        <authorList>
            <person name="Sharma G."/>
            <person name="Khatri I."/>
            <person name="Kaur C."/>
            <person name="Mayilraj S."/>
            <person name="Subramanian S."/>
        </authorList>
    </citation>
    <scope>NUCLEOTIDE SEQUENCE [LARGE SCALE GENOMIC DNA]</scope>
    <source>
        <strain evidence="2">DSM 2262</strain>
    </source>
</reference>
<protein>
    <submittedName>
        <fullName evidence="2">Uncharacterized protein</fullName>
    </submittedName>
</protein>
<feature type="region of interest" description="Disordered" evidence="1">
    <location>
        <begin position="1"/>
        <end position="70"/>
    </location>
</feature>
<comment type="caution">
    <text evidence="2">The sequence shown here is derived from an EMBL/GenBank/DDBJ whole genome shotgun (WGS) entry which is preliminary data.</text>
</comment>
<accession>S9PG10</accession>
<proteinExistence type="predicted"/>